<evidence type="ECO:0000256" key="2">
    <source>
        <dbReference type="SAM" id="SignalP"/>
    </source>
</evidence>
<gene>
    <name evidence="4" type="ORF">KV113_15620</name>
</gene>
<feature type="signal peptide" evidence="2">
    <location>
        <begin position="1"/>
        <end position="19"/>
    </location>
</feature>
<evidence type="ECO:0000313" key="5">
    <source>
        <dbReference type="Proteomes" id="UP001298593"/>
    </source>
</evidence>
<dbReference type="EMBL" id="JAYJJU010000015">
    <property type="protein sequence ID" value="MEB3032980.1"/>
    <property type="molecule type" value="Genomic_DNA"/>
</dbReference>
<comment type="caution">
    <text evidence="4">The sequence shown here is derived from an EMBL/GenBank/DDBJ whole genome shotgun (WGS) entry which is preliminary data.</text>
</comment>
<name>A0ABU5XYI0_9MYCO</name>
<feature type="region of interest" description="Disordered" evidence="1">
    <location>
        <begin position="22"/>
        <end position="44"/>
    </location>
</feature>
<evidence type="ECO:0000256" key="1">
    <source>
        <dbReference type="SAM" id="MobiDB-lite"/>
    </source>
</evidence>
<dbReference type="PANTHER" id="PTHR36933:SF1">
    <property type="entry name" value="SLL0788 PROTEIN"/>
    <property type="match status" value="1"/>
</dbReference>
<feature type="domain" description="DUF305" evidence="3">
    <location>
        <begin position="50"/>
        <end position="192"/>
    </location>
</feature>
<dbReference type="RefSeq" id="WP_224974728.1">
    <property type="nucleotide sequence ID" value="NZ_JAYJJU010000015.1"/>
</dbReference>
<dbReference type="InterPro" id="IPR012347">
    <property type="entry name" value="Ferritin-like"/>
</dbReference>
<sequence>MRTAITVAVAVVVSIAAGACHSPAPGGPSAAPETQRSSGAPGAATGSAGDIAFLENMVVHHQQALELTALSYGRSTNSALLALANQITAQQQTELQGCQAQLLQWEAPGSPSAQNHAEIPGMVDQATIDKLRNLHGAAFDKLWLQTMIAHHRGAITMAHNEIEQGQSPEAISIAQSLLPRQQADIDQMTAMLGET</sequence>
<dbReference type="PANTHER" id="PTHR36933">
    <property type="entry name" value="SLL0788 PROTEIN"/>
    <property type="match status" value="1"/>
</dbReference>
<reference evidence="4 5" key="1">
    <citation type="submission" date="2023-12" db="EMBL/GenBank/DDBJ databases">
        <title>Description of new species of Mycobacterium terrae complex isolated from sewage at the Sao Paulo Zoological Park Foundation in Brazil.</title>
        <authorList>
            <person name="Romagnoli C.L."/>
            <person name="Conceicao E.C."/>
            <person name="Machado E."/>
            <person name="Barreto L.B.P.F."/>
            <person name="Sharma A."/>
            <person name="Silva N.M."/>
            <person name="Marques L.E."/>
            <person name="Juliana M.A."/>
            <person name="Lourenco M.C.S."/>
            <person name="Digiampietri L.A."/>
            <person name="Suffys P.N."/>
            <person name="Viana-Niero C."/>
        </authorList>
    </citation>
    <scope>NUCLEOTIDE SEQUENCE [LARGE SCALE GENOMIC DNA]</scope>
    <source>
        <strain evidence="4 5">MYC340</strain>
    </source>
</reference>
<dbReference type="Pfam" id="PF03713">
    <property type="entry name" value="DUF305"/>
    <property type="match status" value="1"/>
</dbReference>
<dbReference type="Proteomes" id="UP001298593">
    <property type="component" value="Unassembled WGS sequence"/>
</dbReference>
<evidence type="ECO:0000259" key="3">
    <source>
        <dbReference type="Pfam" id="PF03713"/>
    </source>
</evidence>
<keyword evidence="5" id="KW-1185">Reference proteome</keyword>
<dbReference type="InterPro" id="IPR005183">
    <property type="entry name" value="DUF305_CopM-like"/>
</dbReference>
<organism evidence="4 5">
    <name type="scientific">[Mycobacterium] nativiensis</name>
    <dbReference type="NCBI Taxonomy" id="2855503"/>
    <lineage>
        <taxon>Bacteria</taxon>
        <taxon>Bacillati</taxon>
        <taxon>Actinomycetota</taxon>
        <taxon>Actinomycetes</taxon>
        <taxon>Mycobacteriales</taxon>
        <taxon>Mycobacteriaceae</taxon>
        <taxon>Mycolicibacter</taxon>
    </lineage>
</organism>
<protein>
    <submittedName>
        <fullName evidence="4">DUF305 domain-containing protein</fullName>
    </submittedName>
</protein>
<keyword evidence="2" id="KW-0732">Signal</keyword>
<feature type="chain" id="PRO_5046826636" evidence="2">
    <location>
        <begin position="20"/>
        <end position="195"/>
    </location>
</feature>
<proteinExistence type="predicted"/>
<dbReference type="PROSITE" id="PS51257">
    <property type="entry name" value="PROKAR_LIPOPROTEIN"/>
    <property type="match status" value="1"/>
</dbReference>
<dbReference type="Gene3D" id="1.20.1260.10">
    <property type="match status" value="1"/>
</dbReference>
<accession>A0ABU5XYI0</accession>
<evidence type="ECO:0000313" key="4">
    <source>
        <dbReference type="EMBL" id="MEB3032980.1"/>
    </source>
</evidence>